<protein>
    <submittedName>
        <fullName evidence="1">Uncharacterized protein</fullName>
    </submittedName>
</protein>
<dbReference type="AlphaFoldDB" id="A0A2W5Q8C9"/>
<reference evidence="1 2" key="1">
    <citation type="submission" date="2017-08" db="EMBL/GenBank/DDBJ databases">
        <title>Infants hospitalized years apart are colonized by the same room-sourced microbial strains.</title>
        <authorList>
            <person name="Brooks B."/>
            <person name="Olm M.R."/>
            <person name="Firek B.A."/>
            <person name="Baker R."/>
            <person name="Thomas B.C."/>
            <person name="Morowitz M.J."/>
            <person name="Banfield J.F."/>
        </authorList>
    </citation>
    <scope>NUCLEOTIDE SEQUENCE [LARGE SCALE GENOMIC DNA]</scope>
    <source>
        <strain evidence="1">S2_005_003_R2_41</strain>
    </source>
</reference>
<name>A0A2W5Q8C9_VARPD</name>
<comment type="caution">
    <text evidence="1">The sequence shown here is derived from an EMBL/GenBank/DDBJ whole genome shotgun (WGS) entry which is preliminary data.</text>
</comment>
<evidence type="ECO:0000313" key="1">
    <source>
        <dbReference type="EMBL" id="PZQ73656.1"/>
    </source>
</evidence>
<gene>
    <name evidence="1" type="ORF">DI563_14330</name>
</gene>
<dbReference type="Proteomes" id="UP000249135">
    <property type="component" value="Unassembled WGS sequence"/>
</dbReference>
<evidence type="ECO:0000313" key="2">
    <source>
        <dbReference type="Proteomes" id="UP000249135"/>
    </source>
</evidence>
<organism evidence="1 2">
    <name type="scientific">Variovorax paradoxus</name>
    <dbReference type="NCBI Taxonomy" id="34073"/>
    <lineage>
        <taxon>Bacteria</taxon>
        <taxon>Pseudomonadati</taxon>
        <taxon>Pseudomonadota</taxon>
        <taxon>Betaproteobacteria</taxon>
        <taxon>Burkholderiales</taxon>
        <taxon>Comamonadaceae</taxon>
        <taxon>Variovorax</taxon>
    </lineage>
</organism>
<proteinExistence type="predicted"/>
<dbReference type="EMBL" id="QFPP01000173">
    <property type="protein sequence ID" value="PZQ73656.1"/>
    <property type="molecule type" value="Genomic_DNA"/>
</dbReference>
<sequence length="147" mass="16402">DRFIHQHPDWHLRLYRTPAGLRALAMHRTFAPDETAVADCFQALGADTVYARMCRNQNCFRARVSAKPWRIGIAEHLRPRPGVWPVAPERLPEREAWVARYESAAARHAACAFVGAVGATGRTTFETQALCAVHDRLCQAESGLPIA</sequence>
<accession>A0A2W5Q8C9</accession>
<feature type="non-terminal residue" evidence="1">
    <location>
        <position position="1"/>
    </location>
</feature>